<evidence type="ECO:0008006" key="3">
    <source>
        <dbReference type="Google" id="ProtNLM"/>
    </source>
</evidence>
<dbReference type="AlphaFoldDB" id="A0AAV5NWR5"/>
<reference evidence="2" key="1">
    <citation type="journal article" date="2019" name="Int. J. Syst. Evol. Microbiol.">
        <title>The Global Catalogue of Microorganisms (GCM) 10K type strain sequencing project: providing services to taxonomists for standard genome sequencing and annotation.</title>
        <authorList>
            <consortium name="The Broad Institute Genomics Platform"/>
            <consortium name="The Broad Institute Genome Sequencing Center for Infectious Disease"/>
            <person name="Wu L."/>
            <person name="Ma J."/>
        </authorList>
    </citation>
    <scope>NUCLEOTIDE SEQUENCE [LARGE SCALE GENOMIC DNA]</scope>
    <source>
        <strain evidence="2">NBRC 15640</strain>
    </source>
</reference>
<evidence type="ECO:0000313" key="2">
    <source>
        <dbReference type="Proteomes" id="UP001156690"/>
    </source>
</evidence>
<keyword evidence="2" id="KW-1185">Reference proteome</keyword>
<proteinExistence type="predicted"/>
<dbReference type="SUPFAM" id="SSF51604">
    <property type="entry name" value="Enolase C-terminal domain-like"/>
    <property type="match status" value="1"/>
</dbReference>
<evidence type="ECO:0000313" key="1">
    <source>
        <dbReference type="EMBL" id="GLQ74870.1"/>
    </source>
</evidence>
<dbReference type="RefSeq" id="WP_224055206.1">
    <property type="nucleotide sequence ID" value="NZ_AP025155.1"/>
</dbReference>
<protein>
    <recommendedName>
        <fullName evidence="3">Enolase C-terminal domain-containing protein</fullName>
    </recommendedName>
</protein>
<organism evidence="1 2">
    <name type="scientific">Vibrio penaeicida</name>
    <dbReference type="NCBI Taxonomy" id="104609"/>
    <lineage>
        <taxon>Bacteria</taxon>
        <taxon>Pseudomonadati</taxon>
        <taxon>Pseudomonadota</taxon>
        <taxon>Gammaproteobacteria</taxon>
        <taxon>Vibrionales</taxon>
        <taxon>Vibrionaceae</taxon>
        <taxon>Vibrio</taxon>
    </lineage>
</organism>
<dbReference type="EMBL" id="BSNX01000066">
    <property type="protein sequence ID" value="GLQ74870.1"/>
    <property type="molecule type" value="Genomic_DNA"/>
</dbReference>
<dbReference type="Proteomes" id="UP001156690">
    <property type="component" value="Unassembled WGS sequence"/>
</dbReference>
<dbReference type="Gene3D" id="3.20.20.120">
    <property type="entry name" value="Enolase-like C-terminal domain"/>
    <property type="match status" value="1"/>
</dbReference>
<gene>
    <name evidence="1" type="ORF">GCM10007932_42320</name>
</gene>
<dbReference type="InterPro" id="IPR036849">
    <property type="entry name" value="Enolase-like_C_sf"/>
</dbReference>
<comment type="caution">
    <text evidence="1">The sequence shown here is derived from an EMBL/GenBank/DDBJ whole genome shotgun (WGS) entry which is preliminary data.</text>
</comment>
<sequence>MFKIVDACVSYHEIPFKNGFTLSKGRELLKIRLRNITLTVSFLNGQNITSDASIFDSDLWAKPPHVYGDGDREKNLSYFSHGVEYIFSKIVGRVFSDPIEYEVELISLANAFDNEFCTNYGYLSSEIMRYMLISPFSVSFSVCYKKNVGRTLLSDLLLGELKEKYFPFLSRIFGSDESRELIDFNVESNERLSVPLLNTMDLSVSLVEIKRTLKEQSIRQLKIKIDPSGSSVEKLVNIISIIDSDFPGVKLYLDANQSFSTYEQFWEMFLTPVMNQVPNFNDYVLGYEEVISSPLTSEIDKRLVSNPTIYLDENAGSLESLNKIREMGYGIALKSTRPLGVLAIQIVYCQYHGIDTCIQDLTFSGNTLKSNLLLSTYTNTSIGIESNFGYLVENTEYTDVSLCEWNNIVSSGDVFLAY</sequence>
<name>A0AAV5NWR5_9VIBR</name>
<accession>A0AAV5NWR5</accession>